<organism evidence="1 2">
    <name type="scientific">Cephalotus follicularis</name>
    <name type="common">Albany pitcher plant</name>
    <dbReference type="NCBI Taxonomy" id="3775"/>
    <lineage>
        <taxon>Eukaryota</taxon>
        <taxon>Viridiplantae</taxon>
        <taxon>Streptophyta</taxon>
        <taxon>Embryophyta</taxon>
        <taxon>Tracheophyta</taxon>
        <taxon>Spermatophyta</taxon>
        <taxon>Magnoliopsida</taxon>
        <taxon>eudicotyledons</taxon>
        <taxon>Gunneridae</taxon>
        <taxon>Pentapetalae</taxon>
        <taxon>rosids</taxon>
        <taxon>fabids</taxon>
        <taxon>Oxalidales</taxon>
        <taxon>Cephalotaceae</taxon>
        <taxon>Cephalotus</taxon>
    </lineage>
</organism>
<dbReference type="AlphaFoldDB" id="A0A1Q3D7Z9"/>
<name>A0A1Q3D7Z9_CEPFO</name>
<comment type="caution">
    <text evidence="1">The sequence shown here is derived from an EMBL/GenBank/DDBJ whole genome shotgun (WGS) entry which is preliminary data.</text>
</comment>
<evidence type="ECO:0000313" key="2">
    <source>
        <dbReference type="Proteomes" id="UP000187406"/>
    </source>
</evidence>
<reference evidence="2" key="1">
    <citation type="submission" date="2016-04" db="EMBL/GenBank/DDBJ databases">
        <title>Cephalotus genome sequencing.</title>
        <authorList>
            <person name="Fukushima K."/>
            <person name="Hasebe M."/>
            <person name="Fang X."/>
        </authorList>
    </citation>
    <scope>NUCLEOTIDE SEQUENCE [LARGE SCALE GENOMIC DNA]</scope>
    <source>
        <strain evidence="2">cv. St1</strain>
    </source>
</reference>
<keyword evidence="2" id="KW-1185">Reference proteome</keyword>
<protein>
    <submittedName>
        <fullName evidence="1">Uncharacterized protein</fullName>
    </submittedName>
</protein>
<dbReference type="OrthoDB" id="437331at2759"/>
<evidence type="ECO:0000313" key="1">
    <source>
        <dbReference type="EMBL" id="GAV88579.1"/>
    </source>
</evidence>
<dbReference type="Proteomes" id="UP000187406">
    <property type="component" value="Unassembled WGS sequence"/>
</dbReference>
<proteinExistence type="predicted"/>
<dbReference type="STRING" id="3775.A0A1Q3D7Z9"/>
<dbReference type="InParanoid" id="A0A1Q3D7Z9"/>
<dbReference type="InterPro" id="IPR036188">
    <property type="entry name" value="FAD/NAD-bd_sf"/>
</dbReference>
<dbReference type="Gene3D" id="3.50.50.60">
    <property type="entry name" value="FAD/NAD(P)-binding domain"/>
    <property type="match status" value="1"/>
</dbReference>
<sequence length="112" mass="12699">MGSKAEELGIEIYPGFAASEVLLFWLSCYAQHTFRSLYDHFSNSSDIKRMKKLLALEQMIWEISKDGSKKDNFQHGVELKGNSLSHTPAPACAHTSTLRVAYHIKSSLWKHT</sequence>
<dbReference type="EMBL" id="BDDD01004965">
    <property type="protein sequence ID" value="GAV88579.1"/>
    <property type="molecule type" value="Genomic_DNA"/>
</dbReference>
<accession>A0A1Q3D7Z9</accession>
<gene>
    <name evidence="1" type="ORF">CFOL_v3_32001</name>
</gene>